<keyword evidence="2" id="KW-1185">Reference proteome</keyword>
<organism evidence="1 2">
    <name type="scientific">Eretmocerus hayati</name>
    <dbReference type="NCBI Taxonomy" id="131215"/>
    <lineage>
        <taxon>Eukaryota</taxon>
        <taxon>Metazoa</taxon>
        <taxon>Ecdysozoa</taxon>
        <taxon>Arthropoda</taxon>
        <taxon>Hexapoda</taxon>
        <taxon>Insecta</taxon>
        <taxon>Pterygota</taxon>
        <taxon>Neoptera</taxon>
        <taxon>Endopterygota</taxon>
        <taxon>Hymenoptera</taxon>
        <taxon>Apocrita</taxon>
        <taxon>Proctotrupomorpha</taxon>
        <taxon>Chalcidoidea</taxon>
        <taxon>Aphelinidae</taxon>
        <taxon>Aphelininae</taxon>
        <taxon>Eretmocerus</taxon>
    </lineage>
</organism>
<evidence type="ECO:0000313" key="2">
    <source>
        <dbReference type="Proteomes" id="UP001239111"/>
    </source>
</evidence>
<comment type="caution">
    <text evidence="1">The sequence shown here is derived from an EMBL/GenBank/DDBJ whole genome shotgun (WGS) entry which is preliminary data.</text>
</comment>
<evidence type="ECO:0000313" key="1">
    <source>
        <dbReference type="EMBL" id="KAJ8669857.1"/>
    </source>
</evidence>
<dbReference type="EMBL" id="CM056743">
    <property type="protein sequence ID" value="KAJ8669857.1"/>
    <property type="molecule type" value="Genomic_DNA"/>
</dbReference>
<protein>
    <submittedName>
        <fullName evidence="1">Uncharacterized protein</fullName>
    </submittedName>
</protein>
<accession>A0ACC2NFB3</accession>
<sequence length="1177" mass="134721">MSFADYGLDVFPTRQSSNLHNKNVGADLEEDTISNCRCQHEQVIEHLIELGSGTETELARARIELEKYRGVDKCLRVAEQQRKRGYLDRIIAAAVTGSWLSRARGYKGNDENTGGIESSGGTGDCCSLLCPDAIRTTIIQKDSEIISLKNEKAARETEVKELEEQNKKLETVVEKMKSDIELLESSSRFTKAQIQEIVRQKNDELEILRKNVEKLEHKVKDEREAKSSNEKEIAKLESLVRETHSLKKNLAGELETVKQRLETVQKERDQLDLQIREHENEIEKLLGIIQRVNEKYDKIKSELTNSRDEVNLLRNQLCASRDQLEATQREVSRLVADLSECMGRVAVDSDEAASGGGDSLDVYAAARQLARNLRDIVREHENCRQHKLQLIGQIKKLEHHEPVQSLQEIEAIKMNANQEIARLKRILVGADNYKTIKADLKGIMDELLMRIDQRTIEKSEQAYLRVADEASLALQKLDKKINEHEVYRRCESFLLLELENLQDALDGAEKTIHGIDSRKDGRELEIEPWCEHSEEEEEDCTIETGDHSVLDSKLTKKILQRVQNSTQIVVRITTALRDDSTLRMMYNKKLEDQLQQALSALNELGIEKCQLQSECEKLKNQSEVLATELDKTKSLLSMQSEEQQSLSKRFQEKSEEMRSLNKKLQEKSDELKSLNERLLEKSNELKSLNEQLQTRLESNRTEKESLRKQLASLESKYEDSLAEKSSLLSSRDEMIENLRKELQSRDAKLKEYGQFNDYLNSKLEESSRMIEQLQSTIVTESMRKVDFDSLGAMHARIMELVRFKDELHDKVGLLESQLSSQQRANGKLQMNLGKMMEENERLERCVRKFKSENETLQSSIAAAVKAVGDEEGDGGKTGQTGKERQFRVVQGKDVGVKCDQLVERIERISMASRQTLEGRQSGAGDSALRGLEKELRSQKDKLRYQQKELMMKEKEIQDKNAQIEALTIQLSKAKEFDSASLLKRIEILDNEKAELKNELKQTLMKYEDKLAEMHKQYEHNKIELHKNHDDSIRRLEAKYLDMMKDESKIINSQNILQSLSASEIQELHEKICKMSSISCPINAVSYEKDVYEEQKKRSAAKGIPPSHGLKKTTQQKKDTPTVKGLTSSFAAKPSSRQRPPTRTSLSSQSINVPEKEYSHGIGSARNESSSHRGKERH</sequence>
<dbReference type="Proteomes" id="UP001239111">
    <property type="component" value="Chromosome 3"/>
</dbReference>
<reference evidence="1" key="1">
    <citation type="submission" date="2023-04" db="EMBL/GenBank/DDBJ databases">
        <title>A chromosome-level genome assembly of the parasitoid wasp Eretmocerus hayati.</title>
        <authorList>
            <person name="Zhong Y."/>
            <person name="Liu S."/>
            <person name="Liu Y."/>
        </authorList>
    </citation>
    <scope>NUCLEOTIDE SEQUENCE</scope>
    <source>
        <strain evidence="1">ZJU_SS_LIU_2023</strain>
    </source>
</reference>
<gene>
    <name evidence="1" type="ORF">QAD02_001116</name>
</gene>
<proteinExistence type="predicted"/>
<name>A0ACC2NFB3_9HYME</name>